<name>A0A1T2XNV9_9BACL</name>
<keyword evidence="2" id="KW-1185">Reference proteome</keyword>
<protein>
    <submittedName>
        <fullName evidence="1">Uncharacterized protein</fullName>
    </submittedName>
</protein>
<evidence type="ECO:0000313" key="1">
    <source>
        <dbReference type="EMBL" id="OPA81541.1"/>
    </source>
</evidence>
<dbReference type="Proteomes" id="UP000190188">
    <property type="component" value="Unassembled WGS sequence"/>
</dbReference>
<reference evidence="1 2" key="1">
    <citation type="submission" date="2017-01" db="EMBL/GenBank/DDBJ databases">
        <title>Genome analysis of Paenibacillus selenitrireducens ES3-24.</title>
        <authorList>
            <person name="Xu D."/>
            <person name="Yao R."/>
            <person name="Zheng S."/>
        </authorList>
    </citation>
    <scope>NUCLEOTIDE SEQUENCE [LARGE SCALE GENOMIC DNA]</scope>
    <source>
        <strain evidence="1 2">ES3-24</strain>
    </source>
</reference>
<dbReference type="AlphaFoldDB" id="A0A1T2XNV9"/>
<organism evidence="1 2">
    <name type="scientific">Paenibacillus selenitireducens</name>
    <dbReference type="NCBI Taxonomy" id="1324314"/>
    <lineage>
        <taxon>Bacteria</taxon>
        <taxon>Bacillati</taxon>
        <taxon>Bacillota</taxon>
        <taxon>Bacilli</taxon>
        <taxon>Bacillales</taxon>
        <taxon>Paenibacillaceae</taxon>
        <taxon>Paenibacillus</taxon>
    </lineage>
</organism>
<proteinExistence type="predicted"/>
<gene>
    <name evidence="1" type="ORF">BVG16_02800</name>
</gene>
<sequence>MDDENCKGCGDSKPVTEEAIQRMIDRIEGSPLFLRVNDATYEQRLEACRACPGYVGKECTMCGCIMEIMAKLQNTRCLHPDGSQWETA</sequence>
<comment type="caution">
    <text evidence="1">The sequence shown here is derived from an EMBL/GenBank/DDBJ whole genome shotgun (WGS) entry which is preliminary data.</text>
</comment>
<dbReference type="EMBL" id="MSZX01000001">
    <property type="protein sequence ID" value="OPA81541.1"/>
    <property type="molecule type" value="Genomic_DNA"/>
</dbReference>
<dbReference type="STRING" id="1324314.BVG16_02800"/>
<dbReference type="OrthoDB" id="7061841at2"/>
<accession>A0A1T2XNV9</accession>
<evidence type="ECO:0000313" key="2">
    <source>
        <dbReference type="Proteomes" id="UP000190188"/>
    </source>
</evidence>